<keyword evidence="6" id="KW-1185">Reference proteome</keyword>
<dbReference type="SUPFAM" id="SSF51215">
    <property type="entry name" value="Regulatory protein AraC"/>
    <property type="match status" value="1"/>
</dbReference>
<dbReference type="SUPFAM" id="SSF46689">
    <property type="entry name" value="Homeodomain-like"/>
    <property type="match status" value="1"/>
</dbReference>
<dbReference type="Proteomes" id="UP000260812">
    <property type="component" value="Unassembled WGS sequence"/>
</dbReference>
<dbReference type="EMBL" id="QVLV01000004">
    <property type="protein sequence ID" value="RGE62476.1"/>
    <property type="molecule type" value="Genomic_DNA"/>
</dbReference>
<name>A0A3E3I7V4_9FIRM</name>
<proteinExistence type="predicted"/>
<dbReference type="PROSITE" id="PS01124">
    <property type="entry name" value="HTH_ARAC_FAMILY_2"/>
    <property type="match status" value="1"/>
</dbReference>
<dbReference type="InterPro" id="IPR018060">
    <property type="entry name" value="HTH_AraC"/>
</dbReference>
<keyword evidence="2" id="KW-0238">DNA-binding</keyword>
<dbReference type="InterPro" id="IPR037923">
    <property type="entry name" value="HTH-like"/>
</dbReference>
<dbReference type="PANTHER" id="PTHR43280:SF34">
    <property type="entry name" value="ARAC-FAMILY TRANSCRIPTIONAL REGULATOR"/>
    <property type="match status" value="1"/>
</dbReference>
<evidence type="ECO:0000256" key="1">
    <source>
        <dbReference type="ARBA" id="ARBA00023015"/>
    </source>
</evidence>
<evidence type="ECO:0000259" key="4">
    <source>
        <dbReference type="PROSITE" id="PS01124"/>
    </source>
</evidence>
<evidence type="ECO:0000313" key="6">
    <source>
        <dbReference type="Proteomes" id="UP000260812"/>
    </source>
</evidence>
<dbReference type="InterPro" id="IPR020449">
    <property type="entry name" value="Tscrpt_reg_AraC-type_HTH"/>
</dbReference>
<dbReference type="SMART" id="SM00342">
    <property type="entry name" value="HTH_ARAC"/>
    <property type="match status" value="1"/>
</dbReference>
<comment type="caution">
    <text evidence="5">The sequence shown here is derived from an EMBL/GenBank/DDBJ whole genome shotgun (WGS) entry which is preliminary data.</text>
</comment>
<dbReference type="Pfam" id="PF07883">
    <property type="entry name" value="Cupin_2"/>
    <property type="match status" value="1"/>
</dbReference>
<evidence type="ECO:0000256" key="2">
    <source>
        <dbReference type="ARBA" id="ARBA00023125"/>
    </source>
</evidence>
<organism evidence="5 6">
    <name type="scientific">Eisenbergiella massiliensis</name>
    <dbReference type="NCBI Taxonomy" id="1720294"/>
    <lineage>
        <taxon>Bacteria</taxon>
        <taxon>Bacillati</taxon>
        <taxon>Bacillota</taxon>
        <taxon>Clostridia</taxon>
        <taxon>Lachnospirales</taxon>
        <taxon>Lachnospiraceae</taxon>
        <taxon>Eisenbergiella</taxon>
    </lineage>
</organism>
<reference evidence="5" key="1">
    <citation type="submission" date="2018-08" db="EMBL/GenBank/DDBJ databases">
        <title>A genome reference for cultivated species of the human gut microbiota.</title>
        <authorList>
            <person name="Zou Y."/>
            <person name="Xue W."/>
            <person name="Luo G."/>
        </authorList>
    </citation>
    <scope>NUCLEOTIDE SEQUENCE [LARGE SCALE GENOMIC DNA]</scope>
    <source>
        <strain evidence="5">TF05-5AC</strain>
    </source>
</reference>
<dbReference type="Gene3D" id="1.10.10.60">
    <property type="entry name" value="Homeodomain-like"/>
    <property type="match status" value="2"/>
</dbReference>
<dbReference type="InterPro" id="IPR013096">
    <property type="entry name" value="Cupin_2"/>
</dbReference>
<dbReference type="PROSITE" id="PS00041">
    <property type="entry name" value="HTH_ARAC_FAMILY_1"/>
    <property type="match status" value="1"/>
</dbReference>
<evidence type="ECO:0000313" key="5">
    <source>
        <dbReference type="EMBL" id="RGE62476.1"/>
    </source>
</evidence>
<dbReference type="InterPro" id="IPR009057">
    <property type="entry name" value="Homeodomain-like_sf"/>
</dbReference>
<dbReference type="GO" id="GO:0043565">
    <property type="term" value="F:sequence-specific DNA binding"/>
    <property type="evidence" value="ECO:0007669"/>
    <property type="project" value="InterPro"/>
</dbReference>
<accession>A0A3E3I7V4</accession>
<dbReference type="Gene3D" id="2.60.120.10">
    <property type="entry name" value="Jelly Rolls"/>
    <property type="match status" value="1"/>
</dbReference>
<sequence length="390" mass="45964">MSYPEGISVFLCPNQTIFGSRKGNIMKKIKPFRDTGGKLSQEGFLKKLGIPKTFLTFHNLGSYTSEFVEIGMPYMIIHESTDHKRGELNSLEFTESNKNYFFSSTSRLDLAGTRTLHSHDFYELTIVLEGELHLQIENETVTYHAGECCLCNKNIRHKELHDSEFEIILFMFQEEYIKSVLEQDLLYDEEGRSCTNHTFFHHLFAENQKLSFYSAKEYIDFRRKKSFDPDDFYRLINAIVLELSESRSGRNYMVRGYFCRFIAMLGDEENYLIQTHQTRISKEERLFYQVSWLLQNRKGRISRGELEKELNYNSDYINRVIKKYTGQTLSDYSRAFLLKEAAELLKNTDKRVGEICEELGYTNRSHFNRLFIERYGMTPAEYRALEPDAF</sequence>
<evidence type="ECO:0000256" key="3">
    <source>
        <dbReference type="ARBA" id="ARBA00023163"/>
    </source>
</evidence>
<dbReference type="Pfam" id="PF12833">
    <property type="entry name" value="HTH_18"/>
    <property type="match status" value="1"/>
</dbReference>
<dbReference type="InterPro" id="IPR014710">
    <property type="entry name" value="RmlC-like_jellyroll"/>
</dbReference>
<feature type="domain" description="HTH araC/xylS-type" evidence="4">
    <location>
        <begin position="284"/>
        <end position="385"/>
    </location>
</feature>
<dbReference type="InterPro" id="IPR018062">
    <property type="entry name" value="HTH_AraC-typ_CS"/>
</dbReference>
<keyword evidence="3" id="KW-0804">Transcription</keyword>
<dbReference type="GO" id="GO:0003700">
    <property type="term" value="F:DNA-binding transcription factor activity"/>
    <property type="evidence" value="ECO:0007669"/>
    <property type="project" value="InterPro"/>
</dbReference>
<gene>
    <name evidence="5" type="ORF">DXC51_07715</name>
</gene>
<dbReference type="PRINTS" id="PR00032">
    <property type="entry name" value="HTHARAC"/>
</dbReference>
<protein>
    <submittedName>
        <fullName evidence="5">AraC family transcriptional regulator</fullName>
    </submittedName>
</protein>
<dbReference type="PANTHER" id="PTHR43280">
    <property type="entry name" value="ARAC-FAMILY TRANSCRIPTIONAL REGULATOR"/>
    <property type="match status" value="1"/>
</dbReference>
<dbReference type="AlphaFoldDB" id="A0A3E3I7V4"/>
<keyword evidence="1" id="KW-0805">Transcription regulation</keyword>